<gene>
    <name evidence="8" type="ORF">SAY86_026427</name>
</gene>
<evidence type="ECO:0000256" key="1">
    <source>
        <dbReference type="ARBA" id="ARBA00023054"/>
    </source>
</evidence>
<feature type="domain" description="Zinc finger-XS" evidence="7">
    <location>
        <begin position="55"/>
        <end position="97"/>
    </location>
</feature>
<keyword evidence="1 3" id="KW-0175">Coiled coil</keyword>
<dbReference type="Gene3D" id="3.30.70.2890">
    <property type="entry name" value="XS domain"/>
    <property type="match status" value="1"/>
</dbReference>
<evidence type="ECO:0000256" key="2">
    <source>
        <dbReference type="ARBA" id="ARBA00023158"/>
    </source>
</evidence>
<evidence type="ECO:0000256" key="4">
    <source>
        <dbReference type="SAM" id="SignalP"/>
    </source>
</evidence>
<dbReference type="InterPro" id="IPR005380">
    <property type="entry name" value="XS_domain"/>
</dbReference>
<evidence type="ECO:0000259" key="7">
    <source>
        <dbReference type="Pfam" id="PF03470"/>
    </source>
</evidence>
<proteinExistence type="predicted"/>
<evidence type="ECO:0000313" key="8">
    <source>
        <dbReference type="EMBL" id="KAK4765337.1"/>
    </source>
</evidence>
<dbReference type="Pfam" id="PF03468">
    <property type="entry name" value="XS"/>
    <property type="match status" value="1"/>
</dbReference>
<dbReference type="InterPro" id="IPR005379">
    <property type="entry name" value="FDM1-5/IDN2_XH"/>
</dbReference>
<accession>A0AAN7KLP6</accession>
<evidence type="ECO:0000256" key="3">
    <source>
        <dbReference type="SAM" id="Coils"/>
    </source>
</evidence>
<evidence type="ECO:0000313" key="9">
    <source>
        <dbReference type="Proteomes" id="UP001346149"/>
    </source>
</evidence>
<dbReference type="InterPro" id="IPR005381">
    <property type="entry name" value="Znf-XS_domain"/>
</dbReference>
<dbReference type="PANTHER" id="PTHR21596">
    <property type="entry name" value="RIBONUCLEASE P SUBUNIT P38"/>
    <property type="match status" value="1"/>
</dbReference>
<comment type="caution">
    <text evidence="8">The sequence shown here is derived from an EMBL/GenBank/DDBJ whole genome shotgun (WGS) entry which is preliminary data.</text>
</comment>
<dbReference type="PANTHER" id="PTHR21596:SF65">
    <property type="entry name" value="PROTEIN INVOLVED IN DE NOVO 2-RELATED"/>
    <property type="match status" value="1"/>
</dbReference>
<dbReference type="AlphaFoldDB" id="A0AAN7KLP6"/>
<dbReference type="GO" id="GO:0080188">
    <property type="term" value="P:gene silencing by siRNA-directed DNA methylation"/>
    <property type="evidence" value="ECO:0007669"/>
    <property type="project" value="InterPro"/>
</dbReference>
<dbReference type="EMBL" id="JAXQNO010000023">
    <property type="protein sequence ID" value="KAK4765337.1"/>
    <property type="molecule type" value="Genomic_DNA"/>
</dbReference>
<dbReference type="CDD" id="cd12266">
    <property type="entry name" value="RRM_like_XS"/>
    <property type="match status" value="1"/>
</dbReference>
<dbReference type="InterPro" id="IPR038588">
    <property type="entry name" value="XS_domain_sf"/>
</dbReference>
<dbReference type="InterPro" id="IPR045177">
    <property type="entry name" value="FDM1-5/IDN2"/>
</dbReference>
<dbReference type="Pfam" id="PF03470">
    <property type="entry name" value="zf-XS"/>
    <property type="match status" value="1"/>
</dbReference>
<sequence>MILGLAFLTIIGSLMGNSSDDDISESEMDQFEQRSYEELKSGSQQVKLSDETFTCPYCPKKRRRYYLYQELLQHVSGVDKSTSDKSIAKEKAGHLALKKYLEKDLGKMSGPVKPVDESGTPIGASHSDKFVWPWKGIVVNIPTIQANGGRCVGESGSRLRDEYIRRGFNPTRVMPLWNYGGHSGYAVVEFEKGWLGLHNAMCFEQAYEAEQYGRQNWIVEHENPKSGLYAWVAREADYNLSNILGDHLRKVGNLKTIPEMMEEEAKKQDQLVSNLTYIIEEKNKHLQEIEGLCNKKMKDFNDAVAENDKLLQKYNKELRKLQSSAHDHFQRIFNYHEMRKSQFESHMEELKLQHEELVKREAKNESEWKKQSEEISENTRRIDSLMTAAQVQQMAGEEMLNLAEEQKRQKEELHNRIMKMEKELDEKQALELEIVQLRGSLKVLEHMEDEDGKEVFTKIDGLLKGLQDREEQLADLEVLRQTLTIKERRSNDELQDARKELITGLQELPICSHIRVKRMGELDSEPFLEAMRLQYNEDEAEVKAYELCSLWEEYLRDPSWHPFQIIQVDGEAKRIIKSEDEKLRGLKEELGEKAYNAVINALVEVNEFNASGSYVVSELWNYKERRKATLEEGVDVLLDFWNTQKRKRIL</sequence>
<feature type="coiled-coil region" evidence="3">
    <location>
        <begin position="396"/>
        <end position="500"/>
    </location>
</feature>
<feature type="chain" id="PRO_5043045136" evidence="4">
    <location>
        <begin position="17"/>
        <end position="650"/>
    </location>
</feature>
<keyword evidence="9" id="KW-1185">Reference proteome</keyword>
<organism evidence="8 9">
    <name type="scientific">Trapa natans</name>
    <name type="common">Water chestnut</name>
    <dbReference type="NCBI Taxonomy" id="22666"/>
    <lineage>
        <taxon>Eukaryota</taxon>
        <taxon>Viridiplantae</taxon>
        <taxon>Streptophyta</taxon>
        <taxon>Embryophyta</taxon>
        <taxon>Tracheophyta</taxon>
        <taxon>Spermatophyta</taxon>
        <taxon>Magnoliopsida</taxon>
        <taxon>eudicotyledons</taxon>
        <taxon>Gunneridae</taxon>
        <taxon>Pentapetalae</taxon>
        <taxon>rosids</taxon>
        <taxon>malvids</taxon>
        <taxon>Myrtales</taxon>
        <taxon>Lythraceae</taxon>
        <taxon>Trapa</taxon>
    </lineage>
</organism>
<evidence type="ECO:0000259" key="5">
    <source>
        <dbReference type="Pfam" id="PF03468"/>
    </source>
</evidence>
<feature type="signal peptide" evidence="4">
    <location>
        <begin position="1"/>
        <end position="16"/>
    </location>
</feature>
<name>A0AAN7KLP6_TRANT</name>
<feature type="domain" description="XS" evidence="5">
    <location>
        <begin position="128"/>
        <end position="239"/>
    </location>
</feature>
<keyword evidence="4" id="KW-0732">Signal</keyword>
<dbReference type="Proteomes" id="UP001346149">
    <property type="component" value="Unassembled WGS sequence"/>
</dbReference>
<dbReference type="Pfam" id="PF03469">
    <property type="entry name" value="XH"/>
    <property type="match status" value="1"/>
</dbReference>
<feature type="coiled-coil region" evidence="3">
    <location>
        <begin position="304"/>
        <end position="367"/>
    </location>
</feature>
<feature type="domain" description="Factor of DNA methylation 1-5/IDN2" evidence="6">
    <location>
        <begin position="517"/>
        <end position="647"/>
    </location>
</feature>
<keyword evidence="2" id="KW-0943">RNA-mediated gene silencing</keyword>
<reference evidence="8 9" key="1">
    <citation type="journal article" date="2023" name="Hortic Res">
        <title>Pangenome of water caltrop reveals structural variations and asymmetric subgenome divergence after allopolyploidization.</title>
        <authorList>
            <person name="Zhang X."/>
            <person name="Chen Y."/>
            <person name="Wang L."/>
            <person name="Yuan Y."/>
            <person name="Fang M."/>
            <person name="Shi L."/>
            <person name="Lu R."/>
            <person name="Comes H.P."/>
            <person name="Ma Y."/>
            <person name="Chen Y."/>
            <person name="Huang G."/>
            <person name="Zhou Y."/>
            <person name="Zheng Z."/>
            <person name="Qiu Y."/>
        </authorList>
    </citation>
    <scope>NUCLEOTIDE SEQUENCE [LARGE SCALE GENOMIC DNA]</scope>
    <source>
        <strain evidence="8">F231</strain>
    </source>
</reference>
<evidence type="ECO:0000259" key="6">
    <source>
        <dbReference type="Pfam" id="PF03469"/>
    </source>
</evidence>
<protein>
    <submittedName>
        <fullName evidence="8">Uncharacterized protein</fullName>
    </submittedName>
</protein>